<dbReference type="InterPro" id="IPR003696">
    <property type="entry name" value="Carbtransf_dom"/>
</dbReference>
<dbReference type="Pfam" id="PF02543">
    <property type="entry name" value="Carbam_trans_N"/>
    <property type="match status" value="1"/>
</dbReference>
<dbReference type="InterPro" id="IPR051338">
    <property type="entry name" value="NodU/CmcH_Carbamoyltrnsfr"/>
</dbReference>
<reference evidence="4" key="1">
    <citation type="submission" date="2021-01" db="EMBL/GenBank/DDBJ databases">
        <title>Marivirga sp. nov., isolated from intertidal surface sediments.</title>
        <authorList>
            <person name="Zhang M."/>
        </authorList>
    </citation>
    <scope>NUCLEOTIDE SEQUENCE</scope>
    <source>
        <strain evidence="4">SM1354</strain>
    </source>
</reference>
<dbReference type="GO" id="GO:0003824">
    <property type="term" value="F:catalytic activity"/>
    <property type="evidence" value="ECO:0007669"/>
    <property type="project" value="InterPro"/>
</dbReference>
<feature type="domain" description="Carbamoyltransferase" evidence="2">
    <location>
        <begin position="2"/>
        <end position="353"/>
    </location>
</feature>
<dbReference type="InterPro" id="IPR043129">
    <property type="entry name" value="ATPase_NBD"/>
</dbReference>
<dbReference type="EMBL" id="JAERQG010000004">
    <property type="protein sequence ID" value="MBL0766816.1"/>
    <property type="molecule type" value="Genomic_DNA"/>
</dbReference>
<gene>
    <name evidence="4" type="ORF">JKP34_16225</name>
</gene>
<protein>
    <submittedName>
        <fullName evidence="4">Carbamoyltransferase</fullName>
    </submittedName>
</protein>
<comment type="caution">
    <text evidence="4">The sequence shown here is derived from an EMBL/GenBank/DDBJ whole genome shotgun (WGS) entry which is preliminary data.</text>
</comment>
<dbReference type="Gene3D" id="3.30.420.40">
    <property type="match status" value="2"/>
</dbReference>
<dbReference type="CDD" id="cd24098">
    <property type="entry name" value="ASKHA_NBD_TobZ_N"/>
    <property type="match status" value="1"/>
</dbReference>
<evidence type="ECO:0000256" key="1">
    <source>
        <dbReference type="ARBA" id="ARBA00006129"/>
    </source>
</evidence>
<comment type="similarity">
    <text evidence="1">Belongs to the NodU/CmcH family.</text>
</comment>
<organism evidence="4 5">
    <name type="scientific">Marivirga atlantica</name>
    <dbReference type="NCBI Taxonomy" id="1548457"/>
    <lineage>
        <taxon>Bacteria</taxon>
        <taxon>Pseudomonadati</taxon>
        <taxon>Bacteroidota</taxon>
        <taxon>Cytophagia</taxon>
        <taxon>Cytophagales</taxon>
        <taxon>Marivirgaceae</taxon>
        <taxon>Marivirga</taxon>
    </lineage>
</organism>
<feature type="domain" description="Carbamoyltransferase C-terminal" evidence="3">
    <location>
        <begin position="410"/>
        <end position="599"/>
    </location>
</feature>
<dbReference type="PANTHER" id="PTHR34847">
    <property type="entry name" value="NODULATION PROTEIN U"/>
    <property type="match status" value="1"/>
</dbReference>
<evidence type="ECO:0000259" key="3">
    <source>
        <dbReference type="Pfam" id="PF16861"/>
    </source>
</evidence>
<proteinExistence type="inferred from homology"/>
<dbReference type="InterPro" id="IPR031730">
    <property type="entry name" value="Carbam_trans_C"/>
</dbReference>
<sequence>MKILGISSFYHDSAAAITVDGEILAAAQEERFTRIKHDANFPTNAVKYCLDHTGYSIDQLDAVVFYDKPLLKFERLLETYYGFAPKGLASFIKAIPVWLREKMFLKRIIKEELGKIEAFDRRKLKMLFPEHHLSHAASAYYPSGFDNAAIITLDGVGEWATASICKANGKDITIEKELKFPHSLGLLYSAFTYFLGFRVNSGEYKLMGLAPYGRSGHADIKKYEEIIKSELIHIYDDGSIWLNQKYFNYSTGLRMVNDKKWSKLFGIDKREPESDLEQQHCDLGLAIQNVTEEIVIKMAKHAKELTGSTNLCMAGGVALNCVANGKLLNEKIFENIFIQPAAGDAGGALGAALAAEHIYFGKALKKSDSDRLNGSYLGPEYNEQDVLKIIRKYEAEATKYSNDQLYNKVAEILADGNAVGWFQGRMEFGPRALGGRSILGDPRNEEMQKKLNLKIKYRESFRPFAPSVLKEDVQDYFKLEGESPYMLLVQEIVDNRKEPIPADYHSLGMKEKLYTKRSDIPSVTHVDFSGRIQTVDKRTNPQYWQLINAFKELTGYALVVNTSFNVRGEPIVCTPEDAYRCFMRTEMDYLVINNYVFNKRNQPEWLEKDNWQNDYKLD</sequence>
<dbReference type="InterPro" id="IPR038152">
    <property type="entry name" value="Carbam_trans_C_sf"/>
</dbReference>
<dbReference type="Proteomes" id="UP000642920">
    <property type="component" value="Unassembled WGS sequence"/>
</dbReference>
<dbReference type="SUPFAM" id="SSF53067">
    <property type="entry name" value="Actin-like ATPase domain"/>
    <property type="match status" value="1"/>
</dbReference>
<dbReference type="PANTHER" id="PTHR34847:SF1">
    <property type="entry name" value="NODULATION PROTEIN U"/>
    <property type="match status" value="1"/>
</dbReference>
<dbReference type="Gene3D" id="3.90.870.20">
    <property type="entry name" value="Carbamoyltransferase, C-terminal domain"/>
    <property type="match status" value="1"/>
</dbReference>
<evidence type="ECO:0000259" key="2">
    <source>
        <dbReference type="Pfam" id="PF02543"/>
    </source>
</evidence>
<evidence type="ECO:0000313" key="4">
    <source>
        <dbReference type="EMBL" id="MBL0766816.1"/>
    </source>
</evidence>
<dbReference type="RefSeq" id="WP_201923759.1">
    <property type="nucleotide sequence ID" value="NZ_JAERQG010000004.1"/>
</dbReference>
<dbReference type="AlphaFoldDB" id="A0A937AHG1"/>
<keyword evidence="5" id="KW-1185">Reference proteome</keyword>
<evidence type="ECO:0000313" key="5">
    <source>
        <dbReference type="Proteomes" id="UP000642920"/>
    </source>
</evidence>
<name>A0A937AHG1_9BACT</name>
<dbReference type="Pfam" id="PF16861">
    <property type="entry name" value="Carbam_trans_C"/>
    <property type="match status" value="1"/>
</dbReference>
<accession>A0A937AHG1</accession>